<dbReference type="PANTHER" id="PTHR10357">
    <property type="entry name" value="ALPHA-AMYLASE FAMILY MEMBER"/>
    <property type="match status" value="1"/>
</dbReference>
<keyword evidence="5" id="KW-1185">Reference proteome</keyword>
<evidence type="ECO:0000313" key="5">
    <source>
        <dbReference type="Proteomes" id="UP001597389"/>
    </source>
</evidence>
<protein>
    <submittedName>
        <fullName evidence="4">Alpha-amylase family glycosyl hydrolase</fullName>
    </submittedName>
</protein>
<keyword evidence="4" id="KW-0378">Hydrolase</keyword>
<dbReference type="Proteomes" id="UP001597389">
    <property type="component" value="Unassembled WGS sequence"/>
</dbReference>
<evidence type="ECO:0000256" key="1">
    <source>
        <dbReference type="ARBA" id="ARBA00022676"/>
    </source>
</evidence>
<evidence type="ECO:0000313" key="4">
    <source>
        <dbReference type="EMBL" id="MFD2160121.1"/>
    </source>
</evidence>
<dbReference type="Gene3D" id="2.60.40.1180">
    <property type="entry name" value="Golgi alpha-mannosidase II"/>
    <property type="match status" value="1"/>
</dbReference>
<dbReference type="SMART" id="SM00642">
    <property type="entry name" value="Aamy"/>
    <property type="match status" value="1"/>
</dbReference>
<evidence type="ECO:0000256" key="2">
    <source>
        <dbReference type="ARBA" id="ARBA00022679"/>
    </source>
</evidence>
<dbReference type="InterPro" id="IPR017853">
    <property type="entry name" value="GH"/>
</dbReference>
<name>A0ABW4ZDP0_9BACT</name>
<accession>A0ABW4ZDP0</accession>
<evidence type="ECO:0000259" key="3">
    <source>
        <dbReference type="SMART" id="SM00642"/>
    </source>
</evidence>
<dbReference type="InterPro" id="IPR045857">
    <property type="entry name" value="O16G_dom_2"/>
</dbReference>
<keyword evidence="2" id="KW-0808">Transferase</keyword>
<feature type="domain" description="Glycosyl hydrolase family 13 catalytic" evidence="3">
    <location>
        <begin position="68"/>
        <end position="500"/>
    </location>
</feature>
<dbReference type="PIRSF" id="PIRSF003059">
    <property type="entry name" value="Sucrose_phosphorylase"/>
    <property type="match status" value="1"/>
</dbReference>
<sequence length="590" mass="66737">MREFGGAGFDQANHPKVQHIRERVEQHVGNVYGAEAAAGISSAIMREADLADAAIESHTMVDKWDESDVVTISYADTVQKEGERPLKTLQRFLKKNLRGVSSGVHILPFCPYTSDYGFSVVDYQQVKPEFGTWKDIQEIGEDFDLMADLVINHCSSKSEWFQNFLLDKDPGKDYFVLGDEYEDLSKVVRPRSSPLLTQVETASGEKEVWCTFSADQVDLNFRNPDVLLEFVKIIKSYLKKGIKIFRLDAIAFLWKESGTSCVHLDETHEIIKLLRLVIETINPEAIIITETNVPNKENLSYFGNDNEAHMIYNFSLPPLLVNTLLSGDCSHLKTWMMSMPPARRGRAYFNFIASHDGIGLRPAEGLLSQSELKGLTDTLCRFGGEISMRKMPDGQLKPYEANISLFSALAGKIGGERDAWQVERYLCAHTIMLALEGVPAFYIHSLLGTENDLQGVAESGELRAINRYHWDEAALEDALNDDEKHHARVFRALKDRIKLRKQQAAFHPNATQYTLHFGKQVFAFWRESLNRDQSIFAIHNISDAKQVIPIVELNLIATEQWRDILSGVVITEGMKSIELEPYGCAWITNK</sequence>
<dbReference type="GO" id="GO:0016787">
    <property type="term" value="F:hydrolase activity"/>
    <property type="evidence" value="ECO:0007669"/>
    <property type="project" value="UniProtKB-KW"/>
</dbReference>
<dbReference type="SUPFAM" id="SSF51445">
    <property type="entry name" value="(Trans)glycosidases"/>
    <property type="match status" value="1"/>
</dbReference>
<dbReference type="InterPro" id="IPR006047">
    <property type="entry name" value="GH13_cat_dom"/>
</dbReference>
<proteinExistence type="predicted"/>
<organism evidence="4 5">
    <name type="scientific">Rubritalea tangerina</name>
    <dbReference type="NCBI Taxonomy" id="430798"/>
    <lineage>
        <taxon>Bacteria</taxon>
        <taxon>Pseudomonadati</taxon>
        <taxon>Verrucomicrobiota</taxon>
        <taxon>Verrucomicrobiia</taxon>
        <taxon>Verrucomicrobiales</taxon>
        <taxon>Rubritaleaceae</taxon>
        <taxon>Rubritalea</taxon>
    </lineage>
</organism>
<reference evidence="5" key="1">
    <citation type="journal article" date="2019" name="Int. J. Syst. Evol. Microbiol.">
        <title>The Global Catalogue of Microorganisms (GCM) 10K type strain sequencing project: providing services to taxonomists for standard genome sequencing and annotation.</title>
        <authorList>
            <consortium name="The Broad Institute Genomics Platform"/>
            <consortium name="The Broad Institute Genome Sequencing Center for Infectious Disease"/>
            <person name="Wu L."/>
            <person name="Ma J."/>
        </authorList>
    </citation>
    <scope>NUCLEOTIDE SEQUENCE [LARGE SCALE GENOMIC DNA]</scope>
    <source>
        <strain evidence="5">CCUG 57942</strain>
    </source>
</reference>
<dbReference type="CDD" id="cd11356">
    <property type="entry name" value="AmyAc_Sucrose_phosphorylase-like_1"/>
    <property type="match status" value="1"/>
</dbReference>
<dbReference type="InterPro" id="IPR033746">
    <property type="entry name" value="GGa_phosphorylase"/>
</dbReference>
<gene>
    <name evidence="4" type="ORF">ACFSW8_14545</name>
</gene>
<dbReference type="Gene3D" id="3.90.400.10">
    <property type="entry name" value="Oligo-1,6-glucosidase, Domain 2"/>
    <property type="match status" value="1"/>
</dbReference>
<comment type="caution">
    <text evidence="4">The sequence shown here is derived from an EMBL/GenBank/DDBJ whole genome shotgun (WGS) entry which is preliminary data.</text>
</comment>
<dbReference type="EMBL" id="JBHUJB010000072">
    <property type="protein sequence ID" value="MFD2160121.1"/>
    <property type="molecule type" value="Genomic_DNA"/>
</dbReference>
<dbReference type="Gene3D" id="3.20.20.80">
    <property type="entry name" value="Glycosidases"/>
    <property type="match status" value="1"/>
</dbReference>
<dbReference type="RefSeq" id="WP_377091411.1">
    <property type="nucleotide sequence ID" value="NZ_JBHSJL010000014.1"/>
</dbReference>
<dbReference type="InterPro" id="IPR013780">
    <property type="entry name" value="Glyco_hydro_b"/>
</dbReference>
<keyword evidence="1" id="KW-0328">Glycosyltransferase</keyword>
<dbReference type="Pfam" id="PF00128">
    <property type="entry name" value="Alpha-amylase"/>
    <property type="match status" value="1"/>
</dbReference>
<dbReference type="InterPro" id="IPR016377">
    <property type="entry name" value="Sucrose_GGa_phosphorylase-rel"/>
</dbReference>
<dbReference type="PANTHER" id="PTHR10357:SF214">
    <property type="entry name" value="GLUCOSYLGLYCERATE PHOSPHORYLASE"/>
    <property type="match status" value="1"/>
</dbReference>
<dbReference type="SUPFAM" id="SSF51011">
    <property type="entry name" value="Glycosyl hydrolase domain"/>
    <property type="match status" value="1"/>
</dbReference>